<accession>A0A915PAT9</accession>
<reference evidence="3" key="1">
    <citation type="submission" date="2022-11" db="UniProtKB">
        <authorList>
            <consortium name="WormBaseParasite"/>
        </authorList>
    </citation>
    <scope>IDENTIFICATION</scope>
</reference>
<protein>
    <submittedName>
        <fullName evidence="3">Uncharacterized protein</fullName>
    </submittedName>
</protein>
<feature type="compositionally biased region" description="Polar residues" evidence="1">
    <location>
        <begin position="134"/>
        <end position="177"/>
    </location>
</feature>
<dbReference type="Proteomes" id="UP000887560">
    <property type="component" value="Unplaced"/>
</dbReference>
<name>A0A915PAT9_9BILA</name>
<evidence type="ECO:0000313" key="2">
    <source>
        <dbReference type="Proteomes" id="UP000887560"/>
    </source>
</evidence>
<feature type="region of interest" description="Disordered" evidence="1">
    <location>
        <begin position="134"/>
        <end position="182"/>
    </location>
</feature>
<sequence>MNITLKEDSEERELTKEEIRRNLFANLEISDEEFDWEDKDILNILENLDSANYDSESLQNSMSLKKNGQINLNIGEVAAGIKELKAFKDGRVTQKNVEFHNSKRLENSSSQKDKNGLKALRSFDSIKAYLSPSKSQKSLAGESQNSPKMSGSYMGSPTGSSTNGEPRLQHSGSQNGKSEQERRKIKEINKAIEKFEEYLTAKKNFEIYKDIKNRNEKLPSKHKINYMPEWDQNNTCKTIRGMIDESEYGEDEEKTSQLIEYLNKMIATPQIMEASDIKTSIGIVGKNRGNMTQSIYDEAYIKSVLHDIQKETNGPLSKIIEILKDYPSGYFNMSESFINTRNDITKLTSSLKERVGKIEKLFKSHLEGYIKNIVAEYFNFTQCGVEEEKMTALGNRVPECDGDNPKDWVLTTPDDWEVYCREENCGTEILGEKELRTNLLNKLNGFKNVNFVEVIKEGGKDEKWFINTFKYEDEPLIKFLKFTKENPQLTLEEERSIIGQDIIEGNKVESEKEKKMKARLEEQIEKMLKTDENWKDIVEKMLKRRKSLTRMLTFLEIYNEVEDEIEEKEELRKERNNEEFGEEKKAEILEEHKAEICKEKKRDEKKVRDHKNIGEKGDKEEFGEKKKVEETKIDDKTLEELLNEKVQETYGEELPMEDRERWNHMLDICIKYRSKRKDLSEYMEDIINKKLLDVKKLLEEPLKKNLETLLNFIEYYNNIVNEFANFIETEVKTKLPDITPDITHYKKLRLYRGMNDAVEMLYKNSYRLALSSEKTLKGFGDNYEKVEQLKIEIDKRIAGITNKYRLSVEKGDKKRNGYSSTRRYIETIRKLDGDLYALLEKEKSLKDKDHKRRNELKIDLMKLRSYKDDLKNLYEIEKLGNELLESDKFYKNTILGYLKRIEKEERKIDNEKIFNESFDSKGSSFGFGRTSKGSSSFGSIGETSDSDSSGRVLPTLKIKTDSNLKAFGSSNSNSPRLWLSRLCASKRQTVESLRKNTTNIKGYF</sequence>
<evidence type="ECO:0000313" key="3">
    <source>
        <dbReference type="WBParaSite" id="scf7180000423907.g11805"/>
    </source>
</evidence>
<evidence type="ECO:0000256" key="1">
    <source>
        <dbReference type="SAM" id="MobiDB-lite"/>
    </source>
</evidence>
<dbReference type="WBParaSite" id="scf7180000423907.g11805">
    <property type="protein sequence ID" value="scf7180000423907.g11805"/>
    <property type="gene ID" value="scf7180000423907.g11805"/>
</dbReference>
<dbReference type="AlphaFoldDB" id="A0A915PAT9"/>
<proteinExistence type="predicted"/>
<organism evidence="2 3">
    <name type="scientific">Meloidogyne floridensis</name>
    <dbReference type="NCBI Taxonomy" id="298350"/>
    <lineage>
        <taxon>Eukaryota</taxon>
        <taxon>Metazoa</taxon>
        <taxon>Ecdysozoa</taxon>
        <taxon>Nematoda</taxon>
        <taxon>Chromadorea</taxon>
        <taxon>Rhabditida</taxon>
        <taxon>Tylenchina</taxon>
        <taxon>Tylenchomorpha</taxon>
        <taxon>Tylenchoidea</taxon>
        <taxon>Meloidogynidae</taxon>
        <taxon>Meloidogyninae</taxon>
        <taxon>Meloidogyne</taxon>
    </lineage>
</organism>
<feature type="compositionally biased region" description="Polar residues" evidence="1">
    <location>
        <begin position="931"/>
        <end position="949"/>
    </location>
</feature>
<feature type="region of interest" description="Disordered" evidence="1">
    <location>
        <begin position="929"/>
        <end position="952"/>
    </location>
</feature>
<keyword evidence="2" id="KW-1185">Reference proteome</keyword>